<reference evidence="2" key="1">
    <citation type="submission" date="2014-11" db="EMBL/GenBank/DDBJ databases">
        <title>Hymenobacter sp. DG25B genome submission.</title>
        <authorList>
            <person name="Jung H.-Y."/>
            <person name="Kim M.K."/>
            <person name="Srinivasan S."/>
            <person name="Lim S."/>
        </authorList>
    </citation>
    <scope>NUCLEOTIDE SEQUENCE [LARGE SCALE GENOMIC DNA]</scope>
    <source>
        <strain evidence="2">DY59</strain>
    </source>
</reference>
<protein>
    <submittedName>
        <fullName evidence="1">Uncharacterized protein</fullName>
    </submittedName>
</protein>
<proteinExistence type="predicted"/>
<dbReference type="KEGG" id="dsw:QR90_08320"/>
<accession>A0A0A7KKM7</accession>
<dbReference type="EMBL" id="CP010028">
    <property type="protein sequence ID" value="AIZ45113.1"/>
    <property type="molecule type" value="Genomic_DNA"/>
</dbReference>
<dbReference type="HOGENOM" id="CLU_2823991_0_0_0"/>
<gene>
    <name evidence="1" type="ORF">QR90_08320</name>
</gene>
<evidence type="ECO:0000313" key="1">
    <source>
        <dbReference type="EMBL" id="AIZ45113.1"/>
    </source>
</evidence>
<dbReference type="AlphaFoldDB" id="A0A0A7KKM7"/>
<name>A0A0A7KKM7_9DEIO</name>
<evidence type="ECO:0000313" key="2">
    <source>
        <dbReference type="Proteomes" id="UP000030634"/>
    </source>
</evidence>
<dbReference type="Proteomes" id="UP000030634">
    <property type="component" value="Chromosome"/>
</dbReference>
<organism evidence="1 2">
    <name type="scientific">Deinococcus radiopugnans</name>
    <dbReference type="NCBI Taxonomy" id="57497"/>
    <lineage>
        <taxon>Bacteria</taxon>
        <taxon>Thermotogati</taxon>
        <taxon>Deinococcota</taxon>
        <taxon>Deinococci</taxon>
        <taxon>Deinococcales</taxon>
        <taxon>Deinococcaceae</taxon>
        <taxon>Deinococcus</taxon>
    </lineage>
</organism>
<sequence>MVDGQDSPDNHYLLEMTCSPWIGAHTQFIIRNNIVESLPFEQSLSQPRHQVKLEEFFAVQVSGRQF</sequence>